<keyword evidence="2" id="KW-1133">Transmembrane helix</keyword>
<keyword evidence="2" id="KW-0812">Transmembrane</keyword>
<dbReference type="EMBL" id="AP022599">
    <property type="protein sequence ID" value="BBY80216.1"/>
    <property type="molecule type" value="Genomic_DNA"/>
</dbReference>
<evidence type="ECO:0000313" key="3">
    <source>
        <dbReference type="EMBL" id="BBY80216.1"/>
    </source>
</evidence>
<protein>
    <recommendedName>
        <fullName evidence="5">DUF5135 domain-containing protein</fullName>
    </recommendedName>
</protein>
<evidence type="ECO:0000256" key="2">
    <source>
        <dbReference type="SAM" id="Phobius"/>
    </source>
</evidence>
<dbReference type="Proteomes" id="UP000467252">
    <property type="component" value="Chromosome"/>
</dbReference>
<dbReference type="AlphaFoldDB" id="A0A7I7UJ92"/>
<organism evidence="3 4">
    <name type="scientific">Mycolicibacterium pulveris</name>
    <name type="common">Mycobacterium pulveris</name>
    <dbReference type="NCBI Taxonomy" id="36813"/>
    <lineage>
        <taxon>Bacteria</taxon>
        <taxon>Bacillati</taxon>
        <taxon>Actinomycetota</taxon>
        <taxon>Actinomycetes</taxon>
        <taxon>Mycobacteriales</taxon>
        <taxon>Mycobacteriaceae</taxon>
        <taxon>Mycolicibacterium</taxon>
    </lineage>
</organism>
<accession>A0A7I7UJ92</accession>
<reference evidence="3 4" key="1">
    <citation type="journal article" date="2019" name="Emerg. Microbes Infect.">
        <title>Comprehensive subspecies identification of 175 nontuberculous mycobacteria species based on 7547 genomic profiles.</title>
        <authorList>
            <person name="Matsumoto Y."/>
            <person name="Kinjo T."/>
            <person name="Motooka D."/>
            <person name="Nabeya D."/>
            <person name="Jung N."/>
            <person name="Uechi K."/>
            <person name="Horii T."/>
            <person name="Iida T."/>
            <person name="Fujita J."/>
            <person name="Nakamura S."/>
        </authorList>
    </citation>
    <scope>NUCLEOTIDE SEQUENCE [LARGE SCALE GENOMIC DNA]</scope>
    <source>
        <strain evidence="3 4">JCM 6370</strain>
    </source>
</reference>
<feature type="transmembrane region" description="Helical" evidence="2">
    <location>
        <begin position="40"/>
        <end position="58"/>
    </location>
</feature>
<keyword evidence="2" id="KW-0472">Membrane</keyword>
<gene>
    <name evidence="3" type="ORF">MPUL_13740</name>
</gene>
<proteinExistence type="predicted"/>
<feature type="region of interest" description="Disordered" evidence="1">
    <location>
        <begin position="311"/>
        <end position="332"/>
    </location>
</feature>
<sequence length="332" mass="37172">MLAAVGAVIVVYALWTWGAWLLDGPAPVTASRDSSSPSWWVARVYESIIVVVVVVLSVRIIRQCRRERRLVFDAVMVIAGFFTLFWDPMVNWMQPNFMYSSNWLNLNTWVAHAPGVVNPTAGIMPQPVFIMLIYPFGLLGFAIVLNHGMRWMQRRFPRINNVGLIAFTYAYGWLLAFCLEAPTFLSNLWGLPGAPARFSLFPNDQRFAWAEYITTSIVFTTFAAVRYFRNDRGETIGERGLDAMNPAARTTVSILATIAMFAMSMWVLLLIQIPAGLHSSPYPEGYPAHQINGLCDIPGNPNWPQPTEYGPCPGSPGFRMPVKNTFEPDGSP</sequence>
<feature type="transmembrane region" description="Helical" evidence="2">
    <location>
        <begin position="166"/>
        <end position="189"/>
    </location>
</feature>
<keyword evidence="4" id="KW-1185">Reference proteome</keyword>
<dbReference type="InterPro" id="IPR033459">
    <property type="entry name" value="AveC-like"/>
</dbReference>
<name>A0A7I7UJ92_MYCPV</name>
<feature type="transmembrane region" description="Helical" evidence="2">
    <location>
        <begin position="209"/>
        <end position="229"/>
    </location>
</feature>
<feature type="transmembrane region" description="Helical" evidence="2">
    <location>
        <begin position="70"/>
        <end position="86"/>
    </location>
</feature>
<evidence type="ECO:0000256" key="1">
    <source>
        <dbReference type="SAM" id="MobiDB-lite"/>
    </source>
</evidence>
<dbReference type="Pfam" id="PF17198">
    <property type="entry name" value="AveC_like"/>
    <property type="match status" value="1"/>
</dbReference>
<feature type="transmembrane region" description="Helical" evidence="2">
    <location>
        <begin position="250"/>
        <end position="271"/>
    </location>
</feature>
<evidence type="ECO:0000313" key="4">
    <source>
        <dbReference type="Proteomes" id="UP000467252"/>
    </source>
</evidence>
<feature type="transmembrane region" description="Helical" evidence="2">
    <location>
        <begin position="128"/>
        <end position="145"/>
    </location>
</feature>
<evidence type="ECO:0008006" key="5">
    <source>
        <dbReference type="Google" id="ProtNLM"/>
    </source>
</evidence>